<feature type="compositionally biased region" description="Polar residues" evidence="2">
    <location>
        <begin position="105"/>
        <end position="115"/>
    </location>
</feature>
<dbReference type="InterPro" id="IPR011990">
    <property type="entry name" value="TPR-like_helical_dom_sf"/>
</dbReference>
<organism evidence="3 4">
    <name type="scientific">Bacillus safensis</name>
    <dbReference type="NCBI Taxonomy" id="561879"/>
    <lineage>
        <taxon>Bacteria</taxon>
        <taxon>Bacillati</taxon>
        <taxon>Bacillota</taxon>
        <taxon>Bacilli</taxon>
        <taxon>Bacillales</taxon>
        <taxon>Bacillaceae</taxon>
        <taxon>Bacillus</taxon>
    </lineage>
</organism>
<evidence type="ECO:0008006" key="5">
    <source>
        <dbReference type="Google" id="ProtNLM"/>
    </source>
</evidence>
<protein>
    <recommendedName>
        <fullName evidence="5">Tetratricopeptide repeat protein</fullName>
    </recommendedName>
</protein>
<dbReference type="Gene3D" id="1.25.40.10">
    <property type="entry name" value="Tetratricopeptide repeat domain"/>
    <property type="match status" value="1"/>
</dbReference>
<dbReference type="SUPFAM" id="SSF48452">
    <property type="entry name" value="TPR-like"/>
    <property type="match status" value="1"/>
</dbReference>
<gene>
    <name evidence="3" type="ORF">BsIDN1_39240</name>
</gene>
<dbReference type="Proteomes" id="UP000464658">
    <property type="component" value="Chromosome"/>
</dbReference>
<dbReference type="InterPro" id="IPR019734">
    <property type="entry name" value="TPR_rpt"/>
</dbReference>
<accession>A0A5S9MFE3</accession>
<evidence type="ECO:0000256" key="1">
    <source>
        <dbReference type="PROSITE-ProRule" id="PRU00339"/>
    </source>
</evidence>
<evidence type="ECO:0000313" key="3">
    <source>
        <dbReference type="EMBL" id="BBP90306.1"/>
    </source>
</evidence>
<evidence type="ECO:0000256" key="2">
    <source>
        <dbReference type="SAM" id="MobiDB-lite"/>
    </source>
</evidence>
<evidence type="ECO:0000313" key="4">
    <source>
        <dbReference type="Proteomes" id="UP000464658"/>
    </source>
</evidence>
<reference evidence="3 4" key="1">
    <citation type="submission" date="2019-12" db="EMBL/GenBank/DDBJ databases">
        <title>Full genome sequence of a Bacillus safensis strain isolated from commercially available natto in Indonesia.</title>
        <authorList>
            <person name="Yoshida M."/>
            <person name="Uomi M."/>
            <person name="Waturangi D."/>
            <person name="Ekaputri J.J."/>
            <person name="Setiamarga D.H.E."/>
        </authorList>
    </citation>
    <scope>NUCLEOTIDE SEQUENCE [LARGE SCALE GENOMIC DNA]</scope>
    <source>
        <strain evidence="3 4">IDN1</strain>
    </source>
</reference>
<name>A0A5S9MFE3_BACIA</name>
<feature type="region of interest" description="Disordered" evidence="2">
    <location>
        <begin position="95"/>
        <end position="115"/>
    </location>
</feature>
<dbReference type="EMBL" id="AP021906">
    <property type="protein sequence ID" value="BBP90306.1"/>
    <property type="molecule type" value="Genomic_DNA"/>
</dbReference>
<proteinExistence type="predicted"/>
<sequence>MVRKGSKRSSRPEYSFFGYGFTAMRAGRTKTAIQQLTELKDIDPSYSSLYMPLAKSYEEEGLYHEALEVVKEGIKVDEYNKELYLYGAKIDLKNGDSEDAKKTASRSTCSRSGLY</sequence>
<dbReference type="PROSITE" id="PS50005">
    <property type="entry name" value="TPR"/>
    <property type="match status" value="1"/>
</dbReference>
<feature type="repeat" description="TPR" evidence="1">
    <location>
        <begin position="47"/>
        <end position="80"/>
    </location>
</feature>
<keyword evidence="1" id="KW-0802">TPR repeat</keyword>
<dbReference type="AlphaFoldDB" id="A0A5S9MFE3"/>